<evidence type="ECO:0000313" key="2">
    <source>
        <dbReference type="EMBL" id="MBT0961661.1"/>
    </source>
</evidence>
<name>A0A944HD15_DENI1</name>
<dbReference type="Proteomes" id="UP000694660">
    <property type="component" value="Unassembled WGS sequence"/>
</dbReference>
<comment type="caution">
    <text evidence="2">The sequence shown here is derived from an EMBL/GenBank/DDBJ whole genome shotgun (WGS) entry which is preliminary data.</text>
</comment>
<dbReference type="EMBL" id="JAEKFT010000010">
    <property type="protein sequence ID" value="MBT0961661.1"/>
    <property type="molecule type" value="Genomic_DNA"/>
</dbReference>
<sequence length="89" mass="9990">MRPLHLRALSAALLMANTACSINAAAPSSIPIAPPAPTRCLILCPEPPTIDRDPIQTIKDLQDWGSDCRLRQMECRRWAIDRNEHLRPH</sequence>
<keyword evidence="3" id="KW-1185">Reference proteome</keyword>
<evidence type="ECO:0000313" key="3">
    <source>
        <dbReference type="Proteomes" id="UP000694660"/>
    </source>
</evidence>
<accession>A0A944HD15</accession>
<feature type="signal peptide" evidence="1">
    <location>
        <begin position="1"/>
        <end position="24"/>
    </location>
</feature>
<gene>
    <name evidence="2" type="ORF">I8J34_10810</name>
</gene>
<dbReference type="RefSeq" id="WP_214361417.1">
    <property type="nucleotide sequence ID" value="NZ_JAEKFT010000010.1"/>
</dbReference>
<evidence type="ECO:0000256" key="1">
    <source>
        <dbReference type="SAM" id="SignalP"/>
    </source>
</evidence>
<feature type="chain" id="PRO_5037119117" evidence="1">
    <location>
        <begin position="25"/>
        <end position="89"/>
    </location>
</feature>
<keyword evidence="1" id="KW-0732">Signal</keyword>
<organism evidence="2 3">
    <name type="scientific">Denitromonas iodatirespirans</name>
    <dbReference type="NCBI Taxonomy" id="2795389"/>
    <lineage>
        <taxon>Bacteria</taxon>
        <taxon>Pseudomonadati</taxon>
        <taxon>Pseudomonadota</taxon>
        <taxon>Betaproteobacteria</taxon>
        <taxon>Rhodocyclales</taxon>
        <taxon>Zoogloeaceae</taxon>
        <taxon>Denitromonas</taxon>
    </lineage>
</organism>
<reference evidence="3" key="1">
    <citation type="journal article" date="2022" name="ISME J.">
        <title>Genetic and phylogenetic analysis of dissimilatory iodate-reducing bacteria identifies potential niches across the world's oceans.</title>
        <authorList>
            <person name="Reyes-Umana V."/>
            <person name="Henning Z."/>
            <person name="Lee K."/>
            <person name="Barnum T.P."/>
            <person name="Coates J.D."/>
        </authorList>
    </citation>
    <scope>NUCLEOTIDE SEQUENCE [LARGE SCALE GENOMIC DNA]</scope>
    <source>
        <strain evidence="3">IR12</strain>
    </source>
</reference>
<dbReference type="AlphaFoldDB" id="A0A944HD15"/>
<proteinExistence type="predicted"/>
<protein>
    <submittedName>
        <fullName evidence="2">Uncharacterized protein</fullName>
    </submittedName>
</protein>